<accession>A0A9Q3P987</accession>
<dbReference type="SUPFAM" id="SSF53098">
    <property type="entry name" value="Ribonuclease H-like"/>
    <property type="match status" value="1"/>
</dbReference>
<dbReference type="Proteomes" id="UP000765509">
    <property type="component" value="Unassembled WGS sequence"/>
</dbReference>
<dbReference type="EMBL" id="AVOT02059119">
    <property type="protein sequence ID" value="MBW0552830.1"/>
    <property type="molecule type" value="Genomic_DNA"/>
</dbReference>
<evidence type="ECO:0000313" key="2">
    <source>
        <dbReference type="Proteomes" id="UP000765509"/>
    </source>
</evidence>
<reference evidence="1" key="1">
    <citation type="submission" date="2021-03" db="EMBL/GenBank/DDBJ databases">
        <title>Draft genome sequence of rust myrtle Austropuccinia psidii MF-1, a brazilian biotype.</title>
        <authorList>
            <person name="Quecine M.C."/>
            <person name="Pachon D.M.R."/>
            <person name="Bonatelli M.L."/>
            <person name="Correr F.H."/>
            <person name="Franceschini L.M."/>
            <person name="Leite T.F."/>
            <person name="Margarido G.R.A."/>
            <person name="Almeida C.A."/>
            <person name="Ferrarezi J.A."/>
            <person name="Labate C.A."/>
        </authorList>
    </citation>
    <scope>NUCLEOTIDE SEQUENCE</scope>
    <source>
        <strain evidence="1">MF-1</strain>
    </source>
</reference>
<organism evidence="1 2">
    <name type="scientific">Austropuccinia psidii MF-1</name>
    <dbReference type="NCBI Taxonomy" id="1389203"/>
    <lineage>
        <taxon>Eukaryota</taxon>
        <taxon>Fungi</taxon>
        <taxon>Dikarya</taxon>
        <taxon>Basidiomycota</taxon>
        <taxon>Pucciniomycotina</taxon>
        <taxon>Pucciniomycetes</taxon>
        <taxon>Pucciniales</taxon>
        <taxon>Sphaerophragmiaceae</taxon>
        <taxon>Austropuccinia</taxon>
    </lineage>
</organism>
<comment type="caution">
    <text evidence="1">The sequence shown here is derived from an EMBL/GenBank/DDBJ whole genome shotgun (WGS) entry which is preliminary data.</text>
</comment>
<dbReference type="GO" id="GO:0003676">
    <property type="term" value="F:nucleic acid binding"/>
    <property type="evidence" value="ECO:0007669"/>
    <property type="project" value="InterPro"/>
</dbReference>
<dbReference type="Gene3D" id="3.30.420.10">
    <property type="entry name" value="Ribonuclease H-like superfamily/Ribonuclease H"/>
    <property type="match status" value="1"/>
</dbReference>
<gene>
    <name evidence="1" type="ORF">O181_092545</name>
</gene>
<name>A0A9Q3P987_9BASI</name>
<protein>
    <recommendedName>
        <fullName evidence="3">Integrase catalytic domain-containing protein</fullName>
    </recommendedName>
</protein>
<sequence length="156" mass="17949">MEKPYQLFGKNLSFSIAYHPNPDGLAERMIKNLEDMVRSLFSYGLELKYCGGFTHDWFTLLPSLKVAYKTSINSSTNQTPALLEKSFNHRLTQNSLRQDLVKIHPTASSFRVILDKARKHAVRSMEDSFAYAKHKWDRSHSPSDFKGGYFILVCEP</sequence>
<evidence type="ECO:0008006" key="3">
    <source>
        <dbReference type="Google" id="ProtNLM"/>
    </source>
</evidence>
<dbReference type="InterPro" id="IPR012337">
    <property type="entry name" value="RNaseH-like_sf"/>
</dbReference>
<keyword evidence="2" id="KW-1185">Reference proteome</keyword>
<evidence type="ECO:0000313" key="1">
    <source>
        <dbReference type="EMBL" id="MBW0552830.1"/>
    </source>
</evidence>
<proteinExistence type="predicted"/>
<dbReference type="InterPro" id="IPR036397">
    <property type="entry name" value="RNaseH_sf"/>
</dbReference>
<dbReference type="AlphaFoldDB" id="A0A9Q3P987"/>
<dbReference type="OrthoDB" id="3158924at2759"/>